<feature type="region of interest" description="Disordered" evidence="1">
    <location>
        <begin position="113"/>
        <end position="161"/>
    </location>
</feature>
<gene>
    <name evidence="2" type="primary">ga21479</name>
    <name evidence="2" type="ORF">PR202_ga21479</name>
</gene>
<evidence type="ECO:0000313" key="2">
    <source>
        <dbReference type="EMBL" id="GJN03976.1"/>
    </source>
</evidence>
<reference evidence="2" key="1">
    <citation type="journal article" date="2018" name="DNA Res.">
        <title>Multiple hybrid de novo genome assembly of finger millet, an orphan allotetraploid crop.</title>
        <authorList>
            <person name="Hatakeyama M."/>
            <person name="Aluri S."/>
            <person name="Balachadran M.T."/>
            <person name="Sivarajan S.R."/>
            <person name="Patrignani A."/>
            <person name="Gruter S."/>
            <person name="Poveda L."/>
            <person name="Shimizu-Inatsugi R."/>
            <person name="Baeten J."/>
            <person name="Francoijs K.J."/>
            <person name="Nataraja K.N."/>
            <person name="Reddy Y.A.N."/>
            <person name="Phadnis S."/>
            <person name="Ravikumar R.L."/>
            <person name="Schlapbach R."/>
            <person name="Sreeman S.M."/>
            <person name="Shimizu K.K."/>
        </authorList>
    </citation>
    <scope>NUCLEOTIDE SEQUENCE</scope>
</reference>
<dbReference type="Proteomes" id="UP001054889">
    <property type="component" value="Unassembled WGS sequence"/>
</dbReference>
<evidence type="ECO:0000313" key="3">
    <source>
        <dbReference type="Proteomes" id="UP001054889"/>
    </source>
</evidence>
<name>A0AAV5D0Q9_ELECO</name>
<sequence length="329" mass="34332">METRRRQTLFSLQDATLHPPALLDDHAYVAEVDNVTTVYSTTWDNKKIQEEAAAEIDRRRGGCGGPGSLADAGGGAGAGGLELGRVSVGGSRAAAPRARPMRAAATELELGRTGARGDRAAAPGARPMPGDGGAAVDLGSWGSSRGSWESEGSRLDAPRPPAPASSSLLLLLLRGAGRAAATVGGGARDDAALRALPAVAADADAVTGDRREQPLPAKARARAAARPAPARPWVGPICRLYALWFAYSLEKSWAMQDRKHLDALIARAFYSGGIPFSFARNPYLTEAFIFATTCALTEVANLSLDEPELQAVSFGDVDVDVVVESEDSS</sequence>
<keyword evidence="3" id="KW-1185">Reference proteome</keyword>
<proteinExistence type="predicted"/>
<comment type="caution">
    <text evidence="2">The sequence shown here is derived from an EMBL/GenBank/DDBJ whole genome shotgun (WGS) entry which is preliminary data.</text>
</comment>
<dbReference type="EMBL" id="BQKI01000010">
    <property type="protein sequence ID" value="GJN03976.1"/>
    <property type="molecule type" value="Genomic_DNA"/>
</dbReference>
<organism evidence="2 3">
    <name type="scientific">Eleusine coracana subsp. coracana</name>
    <dbReference type="NCBI Taxonomy" id="191504"/>
    <lineage>
        <taxon>Eukaryota</taxon>
        <taxon>Viridiplantae</taxon>
        <taxon>Streptophyta</taxon>
        <taxon>Embryophyta</taxon>
        <taxon>Tracheophyta</taxon>
        <taxon>Spermatophyta</taxon>
        <taxon>Magnoliopsida</taxon>
        <taxon>Liliopsida</taxon>
        <taxon>Poales</taxon>
        <taxon>Poaceae</taxon>
        <taxon>PACMAD clade</taxon>
        <taxon>Chloridoideae</taxon>
        <taxon>Cynodonteae</taxon>
        <taxon>Eleusininae</taxon>
        <taxon>Eleusine</taxon>
    </lineage>
</organism>
<feature type="compositionally biased region" description="Low complexity" evidence="1">
    <location>
        <begin position="120"/>
        <end position="129"/>
    </location>
</feature>
<reference evidence="2" key="2">
    <citation type="submission" date="2021-12" db="EMBL/GenBank/DDBJ databases">
        <title>Resequencing data analysis of finger millet.</title>
        <authorList>
            <person name="Hatakeyama M."/>
            <person name="Aluri S."/>
            <person name="Balachadran M.T."/>
            <person name="Sivarajan S.R."/>
            <person name="Poveda L."/>
            <person name="Shimizu-Inatsugi R."/>
            <person name="Schlapbach R."/>
            <person name="Sreeman S.M."/>
            <person name="Shimizu K.K."/>
        </authorList>
    </citation>
    <scope>NUCLEOTIDE SEQUENCE</scope>
</reference>
<dbReference type="AlphaFoldDB" id="A0AAV5D0Q9"/>
<feature type="compositionally biased region" description="Low complexity" evidence="1">
    <location>
        <begin position="139"/>
        <end position="150"/>
    </location>
</feature>
<protein>
    <submittedName>
        <fullName evidence="2">Uncharacterized protein</fullName>
    </submittedName>
</protein>
<accession>A0AAV5D0Q9</accession>
<evidence type="ECO:0000256" key="1">
    <source>
        <dbReference type="SAM" id="MobiDB-lite"/>
    </source>
</evidence>